<dbReference type="WBParaSite" id="GPUH_0001175701-mRNA-1">
    <property type="protein sequence ID" value="GPUH_0001175701-mRNA-1"/>
    <property type="gene ID" value="GPUH_0001175701"/>
</dbReference>
<dbReference type="EMBL" id="UYRT01078772">
    <property type="protein sequence ID" value="VDN19186.1"/>
    <property type="molecule type" value="Genomic_DNA"/>
</dbReference>
<protein>
    <submittedName>
        <fullName evidence="3">Helicase ATP-binding domain-containing protein</fullName>
    </submittedName>
</protein>
<evidence type="ECO:0000313" key="2">
    <source>
        <dbReference type="Proteomes" id="UP000271098"/>
    </source>
</evidence>
<name>A0A183DSQ2_9BILA</name>
<dbReference type="Proteomes" id="UP000271098">
    <property type="component" value="Unassembled WGS sequence"/>
</dbReference>
<accession>A0A183DSQ2</accession>
<evidence type="ECO:0000313" key="1">
    <source>
        <dbReference type="EMBL" id="VDN19186.1"/>
    </source>
</evidence>
<dbReference type="InterPro" id="IPR027417">
    <property type="entry name" value="P-loop_NTPase"/>
</dbReference>
<reference evidence="3" key="1">
    <citation type="submission" date="2016-06" db="UniProtKB">
        <authorList>
            <consortium name="WormBaseParasite"/>
        </authorList>
    </citation>
    <scope>IDENTIFICATION</scope>
</reference>
<dbReference type="PANTHER" id="PTHR18934:SF81">
    <property type="entry name" value="ATP-DEPENDENT RNA HELICASE DEAH11, CHLOROPLASTIC-RELATED"/>
    <property type="match status" value="1"/>
</dbReference>
<dbReference type="Gene3D" id="3.40.50.300">
    <property type="entry name" value="P-loop containing nucleotide triphosphate hydrolases"/>
    <property type="match status" value="1"/>
</dbReference>
<dbReference type="GO" id="GO:0004386">
    <property type="term" value="F:helicase activity"/>
    <property type="evidence" value="ECO:0007669"/>
    <property type="project" value="TreeGrafter"/>
</dbReference>
<dbReference type="GO" id="GO:0003723">
    <property type="term" value="F:RNA binding"/>
    <property type="evidence" value="ECO:0007669"/>
    <property type="project" value="TreeGrafter"/>
</dbReference>
<sequence>MEREIDRFASGLPIYNFRPDIKRILCHETQVLVVVAETGSGKSTQIPQYLALDGIVPVEKKILCTQPRKTAAEVLTRRVAHETSLAGYNHIVGRVLSDEE</sequence>
<reference evidence="1 2" key="2">
    <citation type="submission" date="2018-11" db="EMBL/GenBank/DDBJ databases">
        <authorList>
            <consortium name="Pathogen Informatics"/>
        </authorList>
    </citation>
    <scope>NUCLEOTIDE SEQUENCE [LARGE SCALE GENOMIC DNA]</scope>
</reference>
<gene>
    <name evidence="1" type="ORF">GPUH_LOCUS11743</name>
</gene>
<evidence type="ECO:0000313" key="3">
    <source>
        <dbReference type="WBParaSite" id="GPUH_0001175701-mRNA-1"/>
    </source>
</evidence>
<proteinExistence type="predicted"/>
<organism evidence="3">
    <name type="scientific">Gongylonema pulchrum</name>
    <dbReference type="NCBI Taxonomy" id="637853"/>
    <lineage>
        <taxon>Eukaryota</taxon>
        <taxon>Metazoa</taxon>
        <taxon>Ecdysozoa</taxon>
        <taxon>Nematoda</taxon>
        <taxon>Chromadorea</taxon>
        <taxon>Rhabditida</taxon>
        <taxon>Spirurina</taxon>
        <taxon>Spiruromorpha</taxon>
        <taxon>Spiruroidea</taxon>
        <taxon>Gongylonematidae</taxon>
        <taxon>Gongylonema</taxon>
    </lineage>
</organism>
<dbReference type="PANTHER" id="PTHR18934">
    <property type="entry name" value="ATP-DEPENDENT RNA HELICASE"/>
    <property type="match status" value="1"/>
</dbReference>
<dbReference type="OrthoDB" id="10253254at2759"/>
<keyword evidence="2" id="KW-1185">Reference proteome</keyword>
<dbReference type="SUPFAM" id="SSF52540">
    <property type="entry name" value="P-loop containing nucleoside triphosphate hydrolases"/>
    <property type="match status" value="1"/>
</dbReference>
<dbReference type="AlphaFoldDB" id="A0A183DSQ2"/>